<dbReference type="GO" id="GO:0016020">
    <property type="term" value="C:membrane"/>
    <property type="evidence" value="ECO:0007669"/>
    <property type="project" value="UniProtKB-SubCell"/>
</dbReference>
<protein>
    <submittedName>
        <fullName evidence="5">Hemolysin III family channel protein</fullName>
    </submittedName>
</protein>
<evidence type="ECO:0000256" key="3">
    <source>
        <dbReference type="ARBA" id="ARBA00022989"/>
    </source>
</evidence>
<proteinExistence type="predicted"/>
<dbReference type="InterPro" id="IPR004254">
    <property type="entry name" value="AdipoR/HlyIII-related"/>
</dbReference>
<dbReference type="EMBL" id="PDXQ01000001">
    <property type="protein sequence ID" value="TRZ33486.1"/>
    <property type="molecule type" value="Genomic_DNA"/>
</dbReference>
<reference evidence="5 6" key="1">
    <citation type="submission" date="2017-10" db="EMBL/GenBank/DDBJ databases">
        <title>FDA dAtabase for Regulatory Grade micrObial Sequences (FDA-ARGOS): Supporting development and validation of Infectious Disease Dx tests.</title>
        <authorList>
            <person name="Campos J."/>
            <person name="Goldberg B."/>
            <person name="Tallon L.J."/>
            <person name="Sadzewicz L."/>
            <person name="Sengamalay N."/>
            <person name="Ott S."/>
            <person name="Godinez A."/>
            <person name="Nagaraj S."/>
            <person name="Vyas G."/>
            <person name="Aluvathingal J."/>
            <person name="Nadendla S."/>
            <person name="Geyer C."/>
            <person name="Nandy P."/>
            <person name="Hobson J."/>
            <person name="Sichtig H."/>
        </authorList>
    </citation>
    <scope>NUCLEOTIDE SEQUENCE [LARGE SCALE GENOMIC DNA]</scope>
    <source>
        <strain evidence="5 6">FDAARGOS_185</strain>
    </source>
</reference>
<evidence type="ECO:0000256" key="2">
    <source>
        <dbReference type="ARBA" id="ARBA00022692"/>
    </source>
</evidence>
<evidence type="ECO:0000313" key="5">
    <source>
        <dbReference type="EMBL" id="TRZ33486.1"/>
    </source>
</evidence>
<evidence type="ECO:0000313" key="6">
    <source>
        <dbReference type="Proteomes" id="UP000316316"/>
    </source>
</evidence>
<evidence type="ECO:0000256" key="4">
    <source>
        <dbReference type="ARBA" id="ARBA00023136"/>
    </source>
</evidence>
<keyword evidence="2" id="KW-0812">Transmembrane</keyword>
<accession>A0A553S903</accession>
<name>A0A553S903_ENTAV</name>
<sequence>MMIGEQYMSKISIAKNRSLPKYSKEEEIFNVISHAVGVLLGIDMVIKVLLSHQNSIQFVTGLLFGVSLIILYAVSCTYHGLSPEGEEMEEKKFFQIVDHCSIPILIIGTYIPFALCVVEPTKPNLGWMLLGVVIFVGCGIIALNAVDLDRFKVITMIGYFLMGGSVLIASDILNSMLTNEGFNLFLAGGVAYSVGAIFYGLGGKKKKWMHSVFHVFCVLGSLLHYFCISIYIFGY</sequence>
<keyword evidence="3" id="KW-1133">Transmembrane helix</keyword>
<dbReference type="Pfam" id="PF03006">
    <property type="entry name" value="HlyIII"/>
    <property type="match status" value="1"/>
</dbReference>
<comment type="caution">
    <text evidence="5">The sequence shown here is derived from an EMBL/GenBank/DDBJ whole genome shotgun (WGS) entry which is preliminary data.</text>
</comment>
<gene>
    <name evidence="5" type="ORF">AUF17_05090</name>
</gene>
<evidence type="ECO:0000256" key="1">
    <source>
        <dbReference type="ARBA" id="ARBA00004141"/>
    </source>
</evidence>
<dbReference type="Proteomes" id="UP000316316">
    <property type="component" value="Unassembled WGS sequence"/>
</dbReference>
<dbReference type="PANTHER" id="PTHR20855:SF3">
    <property type="entry name" value="LD03007P"/>
    <property type="match status" value="1"/>
</dbReference>
<comment type="subcellular location">
    <subcellularLocation>
        <location evidence="1">Membrane</location>
        <topology evidence="1">Multi-pass membrane protein</topology>
    </subcellularLocation>
</comment>
<dbReference type="PANTHER" id="PTHR20855">
    <property type="entry name" value="ADIPOR/PROGESTIN RECEPTOR-RELATED"/>
    <property type="match status" value="1"/>
</dbReference>
<organism evidence="5 6">
    <name type="scientific">Enterococcus avium</name>
    <name type="common">Streptococcus avium</name>
    <dbReference type="NCBI Taxonomy" id="33945"/>
    <lineage>
        <taxon>Bacteria</taxon>
        <taxon>Bacillati</taxon>
        <taxon>Bacillota</taxon>
        <taxon>Bacilli</taxon>
        <taxon>Lactobacillales</taxon>
        <taxon>Enterococcaceae</taxon>
        <taxon>Enterococcus</taxon>
    </lineage>
</organism>
<keyword evidence="4" id="KW-0472">Membrane</keyword>
<dbReference type="AlphaFoldDB" id="A0A553S903"/>